<reference evidence="2" key="1">
    <citation type="submission" date="2011-07" db="EMBL/GenBank/DDBJ databases">
        <authorList>
            <consortium name="Caenorhabditis brenneri Sequencing and Analysis Consortium"/>
            <person name="Wilson R.K."/>
        </authorList>
    </citation>
    <scope>NUCLEOTIDE SEQUENCE [LARGE SCALE GENOMIC DNA]</scope>
    <source>
        <strain evidence="2">PB2801</strain>
    </source>
</reference>
<organism evidence="2">
    <name type="scientific">Caenorhabditis brenneri</name>
    <name type="common">Nematode worm</name>
    <dbReference type="NCBI Taxonomy" id="135651"/>
    <lineage>
        <taxon>Eukaryota</taxon>
        <taxon>Metazoa</taxon>
        <taxon>Ecdysozoa</taxon>
        <taxon>Nematoda</taxon>
        <taxon>Chromadorea</taxon>
        <taxon>Rhabditida</taxon>
        <taxon>Rhabditina</taxon>
        <taxon>Rhabditomorpha</taxon>
        <taxon>Rhabditoidea</taxon>
        <taxon>Rhabditidae</taxon>
        <taxon>Peloderinae</taxon>
        <taxon>Caenorhabditis</taxon>
    </lineage>
</organism>
<evidence type="ECO:0000313" key="1">
    <source>
        <dbReference type="EMBL" id="EGT54630.1"/>
    </source>
</evidence>
<evidence type="ECO:0000313" key="2">
    <source>
        <dbReference type="Proteomes" id="UP000008068"/>
    </source>
</evidence>
<sequence>MTTAIFGDLRSIADHDMQVYESIEQTIQHLCWRIRKAQILLFRRTKDNHDWSSVREILIRILCDEKSDTDFKEIVAGMSATILQDIYRSHTTNSGFREDAPLLPKTRFYQIFRVALLLFNDSIVNYIQQTKHEVIYEMLASRLVYFYTRLAADTWRILVIRNGPKVETEWYLLRSCDDDSSSSQPQNPECSALFQPTQSVSKTIYFRLPKITRNCIS</sequence>
<dbReference type="AlphaFoldDB" id="G0PFX9"/>
<dbReference type="InParanoid" id="G0PFX9"/>
<accession>G0PFX9</accession>
<dbReference type="OrthoDB" id="5832597at2759"/>
<gene>
    <name evidence="1" type="ORF">CAEBREN_16491</name>
</gene>
<dbReference type="Proteomes" id="UP000008068">
    <property type="component" value="Unassembled WGS sequence"/>
</dbReference>
<dbReference type="eggNOG" id="ENOG502THY2">
    <property type="taxonomic scope" value="Eukaryota"/>
</dbReference>
<dbReference type="FunCoup" id="G0PFX9">
    <property type="interactions" value="382"/>
</dbReference>
<keyword evidence="2" id="KW-1185">Reference proteome</keyword>
<dbReference type="HOGENOM" id="CLU_1273263_0_0_1"/>
<proteinExistence type="predicted"/>
<name>G0PFX9_CAEBE</name>
<protein>
    <submittedName>
        <fullName evidence="1">Uncharacterized protein</fullName>
    </submittedName>
</protein>
<dbReference type="EMBL" id="GL380388">
    <property type="protein sequence ID" value="EGT54630.1"/>
    <property type="molecule type" value="Genomic_DNA"/>
</dbReference>